<evidence type="ECO:0000313" key="5">
    <source>
        <dbReference type="Proteomes" id="UP000293347"/>
    </source>
</evidence>
<dbReference type="Gene3D" id="3.10.620.30">
    <property type="match status" value="1"/>
</dbReference>
<keyword evidence="5" id="KW-1185">Reference proteome</keyword>
<feature type="signal peptide" evidence="1">
    <location>
        <begin position="1"/>
        <end position="20"/>
    </location>
</feature>
<evidence type="ECO:0000259" key="3">
    <source>
        <dbReference type="Pfam" id="PF12969"/>
    </source>
</evidence>
<dbReference type="Pfam" id="PF01841">
    <property type="entry name" value="Transglut_core"/>
    <property type="match status" value="1"/>
</dbReference>
<dbReference type="OrthoDB" id="8595007at2"/>
<feature type="domain" description="DUF3857" evidence="3">
    <location>
        <begin position="58"/>
        <end position="217"/>
    </location>
</feature>
<dbReference type="SUPFAM" id="SSF54001">
    <property type="entry name" value="Cysteine proteinases"/>
    <property type="match status" value="1"/>
</dbReference>
<proteinExistence type="predicted"/>
<feature type="domain" description="Transglutaminase-like" evidence="2">
    <location>
        <begin position="281"/>
        <end position="376"/>
    </location>
</feature>
<dbReference type="Gene3D" id="2.60.40.3140">
    <property type="match status" value="1"/>
</dbReference>
<evidence type="ECO:0000256" key="1">
    <source>
        <dbReference type="SAM" id="SignalP"/>
    </source>
</evidence>
<dbReference type="Proteomes" id="UP000293347">
    <property type="component" value="Unassembled WGS sequence"/>
</dbReference>
<dbReference type="Gene3D" id="2.60.120.1130">
    <property type="match status" value="1"/>
</dbReference>
<protein>
    <submittedName>
        <fullName evidence="4">DUF3857 domain-containing protein</fullName>
    </submittedName>
</protein>
<dbReference type="InterPro" id="IPR038765">
    <property type="entry name" value="Papain-like_cys_pep_sf"/>
</dbReference>
<accession>A0A4R0NNC3</accession>
<gene>
    <name evidence="4" type="ORF">EZ437_11950</name>
</gene>
<dbReference type="InterPro" id="IPR024618">
    <property type="entry name" value="DUF3857"/>
</dbReference>
<keyword evidence="1" id="KW-0732">Signal</keyword>
<name>A0A4R0NNC3_9SPHI</name>
<dbReference type="RefSeq" id="WP_131596248.1">
    <property type="nucleotide sequence ID" value="NZ_SJSL01000002.1"/>
</dbReference>
<dbReference type="InterPro" id="IPR002931">
    <property type="entry name" value="Transglutaminase-like"/>
</dbReference>
<dbReference type="Pfam" id="PF12969">
    <property type="entry name" value="DUF3857"/>
    <property type="match status" value="1"/>
</dbReference>
<dbReference type="AlphaFoldDB" id="A0A4R0NNC3"/>
<reference evidence="4 5" key="1">
    <citation type="submission" date="2019-02" db="EMBL/GenBank/DDBJ databases">
        <title>Pedobacter sp. RP-1-14 sp. nov., isolated from Arctic soil.</title>
        <authorList>
            <person name="Dahal R.H."/>
        </authorList>
    </citation>
    <scope>NUCLEOTIDE SEQUENCE [LARGE SCALE GENOMIC DNA]</scope>
    <source>
        <strain evidence="4 5">RP-1-14</strain>
    </source>
</reference>
<evidence type="ECO:0000313" key="4">
    <source>
        <dbReference type="EMBL" id="TCD01448.1"/>
    </source>
</evidence>
<comment type="caution">
    <text evidence="4">The sequence shown here is derived from an EMBL/GenBank/DDBJ whole genome shotgun (WGS) entry which is preliminary data.</text>
</comment>
<organism evidence="4 5">
    <name type="scientific">Pedobacter psychroterrae</name>
    <dbReference type="NCBI Taxonomy" id="2530453"/>
    <lineage>
        <taxon>Bacteria</taxon>
        <taxon>Pseudomonadati</taxon>
        <taxon>Bacteroidota</taxon>
        <taxon>Sphingobacteriia</taxon>
        <taxon>Sphingobacteriales</taxon>
        <taxon>Sphingobacteriaceae</taxon>
        <taxon>Pedobacter</taxon>
    </lineage>
</organism>
<feature type="chain" id="PRO_5020540712" evidence="1">
    <location>
        <begin position="21"/>
        <end position="636"/>
    </location>
</feature>
<sequence>MFKKHLFLLIFCSCTIIVHAQDMPEYATDRISASLKNRADAVIRNMETTLDMRAPDNMVLNVKKAVTIFNKSGDDRAALSLYYNKSTSIKSIKGLILNSFGQPTGKFSQSNFRDESAVNDFSMFEDARIKHYVPNVIAYPYTIIYEYEIRYKQNLIIPDWYANPYPDVAVEKSTYAFISKPDDQVRIKEYNFKGVPAVVKSDKYITRTWEVTNLNAFRMEPFAPDPNKYLTYIKIAAEQFNYYGYKGNYKNWDELGKWVFDALIKDRQALSPQTVQEIKTLVKGISNDKEKARKIYEYVQKKTRYISIQVGIGGFQPFPATDVQTLSYGDCKALVNYTQSLLKVVDIPSLYCVVYAGDLKKSVDTEFASMDQGNHIILCIPLKNDTTWLECTSQDSPFGYLGSFTDDRTVLACTAEGGKLLKTPSLATASNLLKRKAELKIENTGDVSGQLTTDFSGSQYDNNQRLINEPYAEQLKLLKEEYDIDNIDFADFKLVQKKNEHPVTSESMQLSIQKYAPKTNNLVYLIPNAFNKTRSIPEVRNRTLPVYINRGYTDEDEIVYQLPDGYSITARPPDQEIKSAFGTYSMHISMEGKKLTYKRKMVLNNGTYPADKYEDLTQFFSTISGLDNSKVIFKTN</sequence>
<dbReference type="EMBL" id="SJSL01000002">
    <property type="protein sequence ID" value="TCD01448.1"/>
    <property type="molecule type" value="Genomic_DNA"/>
</dbReference>
<evidence type="ECO:0000259" key="2">
    <source>
        <dbReference type="Pfam" id="PF01841"/>
    </source>
</evidence>